<organism evidence="3 4">
    <name type="scientific">Vitis rotundifolia</name>
    <name type="common">Muscadine grape</name>
    <dbReference type="NCBI Taxonomy" id="103349"/>
    <lineage>
        <taxon>Eukaryota</taxon>
        <taxon>Viridiplantae</taxon>
        <taxon>Streptophyta</taxon>
        <taxon>Embryophyta</taxon>
        <taxon>Tracheophyta</taxon>
        <taxon>Spermatophyta</taxon>
        <taxon>Magnoliopsida</taxon>
        <taxon>eudicotyledons</taxon>
        <taxon>Gunneridae</taxon>
        <taxon>Pentapetalae</taxon>
        <taxon>rosids</taxon>
        <taxon>Vitales</taxon>
        <taxon>Vitaceae</taxon>
        <taxon>Viteae</taxon>
        <taxon>Vitis</taxon>
    </lineage>
</organism>
<keyword evidence="2" id="KW-0812">Transmembrane</keyword>
<proteinExistence type="predicted"/>
<dbReference type="EMBL" id="JARBHA010000009">
    <property type="protein sequence ID" value="KAJ9692872.1"/>
    <property type="molecule type" value="Genomic_DNA"/>
</dbReference>
<evidence type="ECO:0000256" key="2">
    <source>
        <dbReference type="SAM" id="Phobius"/>
    </source>
</evidence>
<dbReference type="PANTHER" id="PTHR36339">
    <property type="entry name" value="F23A5.5"/>
    <property type="match status" value="1"/>
</dbReference>
<reference evidence="3 4" key="1">
    <citation type="journal article" date="2023" name="BMC Biotechnol.">
        <title>Vitis rotundifolia cv Carlos genome sequencing.</title>
        <authorList>
            <person name="Huff M."/>
            <person name="Hulse-Kemp A."/>
            <person name="Scheffler B."/>
            <person name="Youngblood R."/>
            <person name="Simpson S."/>
            <person name="Babiker E."/>
            <person name="Staton M."/>
        </authorList>
    </citation>
    <scope>NUCLEOTIDE SEQUENCE [LARGE SCALE GENOMIC DNA]</scope>
    <source>
        <tissue evidence="3">Leaf</tissue>
    </source>
</reference>
<name>A0AA39DSS5_VITRO</name>
<feature type="compositionally biased region" description="Low complexity" evidence="1">
    <location>
        <begin position="189"/>
        <end position="201"/>
    </location>
</feature>
<keyword evidence="2" id="KW-1133">Transmembrane helix</keyword>
<feature type="region of interest" description="Disordered" evidence="1">
    <location>
        <begin position="164"/>
        <end position="236"/>
    </location>
</feature>
<feature type="transmembrane region" description="Helical" evidence="2">
    <location>
        <begin position="77"/>
        <end position="96"/>
    </location>
</feature>
<dbReference type="Proteomes" id="UP001168098">
    <property type="component" value="Unassembled WGS sequence"/>
</dbReference>
<dbReference type="PANTHER" id="PTHR36339:SF2">
    <property type="entry name" value="F23A5.5"/>
    <property type="match status" value="1"/>
</dbReference>
<feature type="region of interest" description="Disordered" evidence="1">
    <location>
        <begin position="114"/>
        <end position="137"/>
    </location>
</feature>
<accession>A0AA39DSS5</accession>
<sequence>MFRARSGWIQFAKRGQLVGGRAFCHTKNKLTTNADHNAYASVRDYEAYRQLDKLDFMTAAKILFTTPPKKKKFGIDFHLVQLFFACMPSLAVYLVAQYARYEIRRMEEELELKKKQTEEEEKERELESNAAEEIEEGSDPELLKVKVRLDKLEEAVKEIVVESKKQLDSSVAKNQDNGSKLERQPNKTSSQSRSEASNSAAKDLKSEEIAPGSSKGTLTESQPVTDASPHDQKGKI</sequence>
<evidence type="ECO:0000313" key="3">
    <source>
        <dbReference type="EMBL" id="KAJ9692872.1"/>
    </source>
</evidence>
<feature type="compositionally biased region" description="Polar residues" evidence="1">
    <location>
        <begin position="168"/>
        <end position="178"/>
    </location>
</feature>
<evidence type="ECO:0000313" key="4">
    <source>
        <dbReference type="Proteomes" id="UP001168098"/>
    </source>
</evidence>
<keyword evidence="2" id="KW-0472">Membrane</keyword>
<protein>
    <submittedName>
        <fullName evidence="3">Uncharacterized protein</fullName>
    </submittedName>
</protein>
<evidence type="ECO:0000256" key="1">
    <source>
        <dbReference type="SAM" id="MobiDB-lite"/>
    </source>
</evidence>
<feature type="compositionally biased region" description="Polar residues" evidence="1">
    <location>
        <begin position="214"/>
        <end position="225"/>
    </location>
</feature>
<feature type="compositionally biased region" description="Basic and acidic residues" evidence="1">
    <location>
        <begin position="114"/>
        <end position="127"/>
    </location>
</feature>
<keyword evidence="4" id="KW-1185">Reference proteome</keyword>
<dbReference type="AlphaFoldDB" id="A0AA39DSS5"/>
<gene>
    <name evidence="3" type="ORF">PVL29_011798</name>
</gene>
<comment type="caution">
    <text evidence="3">The sequence shown here is derived from an EMBL/GenBank/DDBJ whole genome shotgun (WGS) entry which is preliminary data.</text>
</comment>